<proteinExistence type="predicted"/>
<dbReference type="AlphaFoldDB" id="A0A4U5Q807"/>
<organism evidence="1">
    <name type="scientific">Populus alba</name>
    <name type="common">White poplar</name>
    <dbReference type="NCBI Taxonomy" id="43335"/>
    <lineage>
        <taxon>Eukaryota</taxon>
        <taxon>Viridiplantae</taxon>
        <taxon>Streptophyta</taxon>
        <taxon>Embryophyta</taxon>
        <taxon>Tracheophyta</taxon>
        <taxon>Spermatophyta</taxon>
        <taxon>Magnoliopsida</taxon>
        <taxon>eudicotyledons</taxon>
        <taxon>Gunneridae</taxon>
        <taxon>Pentapetalae</taxon>
        <taxon>rosids</taxon>
        <taxon>fabids</taxon>
        <taxon>Malpighiales</taxon>
        <taxon>Salicaceae</taxon>
        <taxon>Saliceae</taxon>
        <taxon>Populus</taxon>
    </lineage>
</organism>
<evidence type="ECO:0000313" key="1">
    <source>
        <dbReference type="EMBL" id="TKS06428.1"/>
    </source>
</evidence>
<comment type="caution">
    <text evidence="1">The sequence shown here is derived from an EMBL/GenBank/DDBJ whole genome shotgun (WGS) entry which is preliminary data.</text>
</comment>
<reference evidence="1" key="1">
    <citation type="submission" date="2018-10" db="EMBL/GenBank/DDBJ databases">
        <title>Population genomic analysis revealed the cold adaptation of white poplar.</title>
        <authorList>
            <person name="Liu Y.-J."/>
        </authorList>
    </citation>
    <scope>NUCLEOTIDE SEQUENCE [LARGE SCALE GENOMIC DNA]</scope>
    <source>
        <strain evidence="1">PAL-ZL1</strain>
    </source>
</reference>
<gene>
    <name evidence="1" type="ORF">D5086_0000123690</name>
</gene>
<protein>
    <submittedName>
        <fullName evidence="1">Uncharacterized protein</fullName>
    </submittedName>
</protein>
<accession>A0A4U5Q807</accession>
<name>A0A4U5Q807_POPAL</name>
<sequence length="198" mass="22248">MALTTSDEAHDLIPEDMLEFDHSSSESLPTIAPSVSPHLEEEDNLLGRGHRQRYPSVRLHDYVTNTIQLSPSRSPLDPLHPSGTPYPLAHYVNCDKFSMRHRHFLAVITAEREPVSYSEAVRNKGWRDAMQREISALETNETWSGPEDSFQVSSLESFDFVGERLECRKIHLRSPPPPPPPPPSSVVVVGACTQLDEI</sequence>
<dbReference type="EMBL" id="RCHU01000353">
    <property type="protein sequence ID" value="TKS06428.1"/>
    <property type="molecule type" value="Genomic_DNA"/>
</dbReference>